<feature type="region of interest" description="Disordered" evidence="1">
    <location>
        <begin position="402"/>
        <end position="447"/>
    </location>
</feature>
<evidence type="ECO:0000313" key="2">
    <source>
        <dbReference type="EMBL" id="CDW84643.1"/>
    </source>
</evidence>
<dbReference type="InParanoid" id="A0A078AUU2"/>
<feature type="compositionally biased region" description="Low complexity" evidence="1">
    <location>
        <begin position="117"/>
        <end position="126"/>
    </location>
</feature>
<feature type="region of interest" description="Disordered" evidence="1">
    <location>
        <begin position="71"/>
        <end position="136"/>
    </location>
</feature>
<proteinExistence type="predicted"/>
<feature type="compositionally biased region" description="Polar residues" evidence="1">
    <location>
        <begin position="205"/>
        <end position="235"/>
    </location>
</feature>
<feature type="region of interest" description="Disordered" evidence="1">
    <location>
        <begin position="286"/>
        <end position="365"/>
    </location>
</feature>
<feature type="compositionally biased region" description="Low complexity" evidence="1">
    <location>
        <begin position="470"/>
        <end position="479"/>
    </location>
</feature>
<feature type="region of interest" description="Disordered" evidence="1">
    <location>
        <begin position="178"/>
        <end position="273"/>
    </location>
</feature>
<organism evidence="2 3">
    <name type="scientific">Stylonychia lemnae</name>
    <name type="common">Ciliate</name>
    <dbReference type="NCBI Taxonomy" id="5949"/>
    <lineage>
        <taxon>Eukaryota</taxon>
        <taxon>Sar</taxon>
        <taxon>Alveolata</taxon>
        <taxon>Ciliophora</taxon>
        <taxon>Intramacronucleata</taxon>
        <taxon>Spirotrichea</taxon>
        <taxon>Stichotrichia</taxon>
        <taxon>Sporadotrichida</taxon>
        <taxon>Oxytrichidae</taxon>
        <taxon>Stylonychinae</taxon>
        <taxon>Stylonychia</taxon>
    </lineage>
</organism>
<protein>
    <submittedName>
        <fullName evidence="2">Uncharacterized protein</fullName>
    </submittedName>
</protein>
<feature type="compositionally biased region" description="Polar residues" evidence="1">
    <location>
        <begin position="520"/>
        <end position="551"/>
    </location>
</feature>
<reference evidence="2 3" key="1">
    <citation type="submission" date="2014-06" db="EMBL/GenBank/DDBJ databases">
        <authorList>
            <person name="Swart Estienne"/>
        </authorList>
    </citation>
    <scope>NUCLEOTIDE SEQUENCE [LARGE SCALE GENOMIC DNA]</scope>
    <source>
        <strain evidence="2 3">130c</strain>
    </source>
</reference>
<feature type="compositionally biased region" description="Polar residues" evidence="1">
    <location>
        <begin position="312"/>
        <end position="326"/>
    </location>
</feature>
<feature type="compositionally biased region" description="Polar residues" evidence="1">
    <location>
        <begin position="83"/>
        <end position="94"/>
    </location>
</feature>
<evidence type="ECO:0000256" key="1">
    <source>
        <dbReference type="SAM" id="MobiDB-lite"/>
    </source>
</evidence>
<name>A0A078AUU2_STYLE</name>
<feature type="compositionally biased region" description="Polar residues" evidence="1">
    <location>
        <begin position="402"/>
        <end position="432"/>
    </location>
</feature>
<dbReference type="AlphaFoldDB" id="A0A078AUU2"/>
<sequence>MNFQKYSTTNISGTAGTAQHFSNLNQSMGYVSNSSMKRQSSGNTRQEQSVERLKSCIADLKKLASNKVKRQTNNYVDQAPSFGDQQTPSSSSQYGYDGRSKPDRNSQYVGTKSKSKNQQYDSNYDQQQRKNHHQTKMANALKKYMNETEYTAAAGVNTSATGISKLDQNYRDMLSQVTNSTTGINTSAYHKSNTNDRRESHRGRSSANGSNKKKQSSSTTGYNQGSQRGHSATNYHHQREDSYSKKETALMGSNKKRGSASHMTGGTTGQGVYASQKKQLENSIRSNKYSDHGYSSKQQPRKAKSQDRIHPNYQQSDKPSPSNQLYSNNHRSQQNNSKSSRPQSSSTTNMQRQNQGGHSENLYPESYSALNKNSNLLQQKERKPFAFQSYLLNQNDIYSQTSASNQTKKTGSGTTVSHVNGNGASQPFSKTDTFLGGGGTNGSENPNAAIDIRIKNNKHGETDYLVIQSPTSQQHPQHSNINQPRGSIHSSNNSNIINLTDNKADIYGGSGKQNSRRMDSSTSNQYLQQQQYNTGISEKSQRAQSQNPQRPDTSHFGMKQSDSAKDQLNTTSNSNHHKSSGNQKVRNDFKQKSQDKSFDSKTNVYQKQFIGQAISDPASVHMINTTGGIRSLQEAAILTQSTDFSENRIQSLEHQKRILSLQNQNPSSIYSNTNQPQFYPGTQNHLINQTTSSLQNQNIITYGYGQSTMGAGGVGINNMMRTANATREDFNIEDLHSQIVYKLQRSKKLIREIELLPQERDQEMMEDSSDFGSGRVNHNRYQQKQINGARGSNGGGPQQQPPQSLIIMQNEEIICGDGCNRPAIFFGRAN</sequence>
<keyword evidence="3" id="KW-1185">Reference proteome</keyword>
<evidence type="ECO:0000313" key="3">
    <source>
        <dbReference type="Proteomes" id="UP000039865"/>
    </source>
</evidence>
<dbReference type="Proteomes" id="UP000039865">
    <property type="component" value="Unassembled WGS sequence"/>
</dbReference>
<feature type="compositionally biased region" description="Polar residues" evidence="1">
    <location>
        <begin position="178"/>
        <end position="192"/>
    </location>
</feature>
<feature type="region of interest" description="Disordered" evidence="1">
    <location>
        <begin position="470"/>
        <end position="601"/>
    </location>
</feature>
<gene>
    <name evidence="2" type="primary">Contig5337.g5711</name>
    <name evidence="2" type="ORF">STYLEM_13709</name>
</gene>
<accession>A0A078AUU2</accession>
<feature type="compositionally biased region" description="Low complexity" evidence="1">
    <location>
        <begin position="487"/>
        <end position="498"/>
    </location>
</feature>
<dbReference type="EMBL" id="CCKQ01013023">
    <property type="protein sequence ID" value="CDW84643.1"/>
    <property type="molecule type" value="Genomic_DNA"/>
</dbReference>
<feature type="compositionally biased region" description="Basic and acidic residues" evidence="1">
    <location>
        <begin position="585"/>
        <end position="599"/>
    </location>
</feature>
<feature type="compositionally biased region" description="Polar residues" evidence="1">
    <location>
        <begin position="286"/>
        <end position="298"/>
    </location>
</feature>
<feature type="compositionally biased region" description="Low complexity" evidence="1">
    <location>
        <begin position="327"/>
        <end position="349"/>
    </location>
</feature>
<feature type="compositionally biased region" description="Basic and acidic residues" evidence="1">
    <location>
        <begin position="237"/>
        <end position="248"/>
    </location>
</feature>